<evidence type="ECO:0000313" key="1">
    <source>
        <dbReference type="EMBL" id="MDO7906358.1"/>
    </source>
</evidence>
<protein>
    <recommendedName>
        <fullName evidence="3">IDEAL domain-containing protein</fullName>
    </recommendedName>
</protein>
<keyword evidence="2" id="KW-1185">Reference proteome</keyword>
<sequence>MIWDKQQLLDFINRTLTGRGIENANPYIYVDRRQTIADPGSGTLVADLSDKYTFLINYNLYGYRRRMTAHDIRTLLKETYSNASISFDVIFHHPEEDAAFLTGECAEFTTHIQFTDEPDLSPEYIESLIDYALQIKDETWFRELSLKYTALKG</sequence>
<dbReference type="Proteomes" id="UP001240171">
    <property type="component" value="Unassembled WGS sequence"/>
</dbReference>
<name>A0ABT9CFH9_9BACL</name>
<organism evidence="1 2">
    <name type="scientific">Paenibacillus lacisoli</name>
    <dbReference type="NCBI Taxonomy" id="3064525"/>
    <lineage>
        <taxon>Bacteria</taxon>
        <taxon>Bacillati</taxon>
        <taxon>Bacillota</taxon>
        <taxon>Bacilli</taxon>
        <taxon>Bacillales</taxon>
        <taxon>Paenibacillaceae</taxon>
        <taxon>Paenibacillus</taxon>
    </lineage>
</organism>
<dbReference type="EMBL" id="JAUQTB010000003">
    <property type="protein sequence ID" value="MDO7906358.1"/>
    <property type="molecule type" value="Genomic_DNA"/>
</dbReference>
<reference evidence="1 2" key="1">
    <citation type="submission" date="2023-07" db="EMBL/GenBank/DDBJ databases">
        <title>Paenibacillus sp. JX-17 nov. isolated from soil.</title>
        <authorList>
            <person name="Wan Y."/>
            <person name="Liu B."/>
        </authorList>
    </citation>
    <scope>NUCLEOTIDE SEQUENCE [LARGE SCALE GENOMIC DNA]</scope>
    <source>
        <strain evidence="1 2">JX-17</strain>
    </source>
</reference>
<gene>
    <name evidence="1" type="ORF">Q5741_07995</name>
</gene>
<comment type="caution">
    <text evidence="1">The sequence shown here is derived from an EMBL/GenBank/DDBJ whole genome shotgun (WGS) entry which is preliminary data.</text>
</comment>
<evidence type="ECO:0000313" key="2">
    <source>
        <dbReference type="Proteomes" id="UP001240171"/>
    </source>
</evidence>
<proteinExistence type="predicted"/>
<evidence type="ECO:0008006" key="3">
    <source>
        <dbReference type="Google" id="ProtNLM"/>
    </source>
</evidence>
<accession>A0ABT9CFH9</accession>
<dbReference type="RefSeq" id="WP_305023554.1">
    <property type="nucleotide sequence ID" value="NZ_JAUQTB010000003.1"/>
</dbReference>